<dbReference type="Proteomes" id="UP000241462">
    <property type="component" value="Unassembled WGS sequence"/>
</dbReference>
<evidence type="ECO:0000313" key="1">
    <source>
        <dbReference type="EMBL" id="PSR82123.1"/>
    </source>
</evidence>
<dbReference type="AlphaFoldDB" id="A0A2T3A390"/>
<evidence type="ECO:0000313" key="2">
    <source>
        <dbReference type="Proteomes" id="UP000241462"/>
    </source>
</evidence>
<dbReference type="InParanoid" id="A0A2T3A390"/>
<organism evidence="1 2">
    <name type="scientific">Coniella lustricola</name>
    <dbReference type="NCBI Taxonomy" id="2025994"/>
    <lineage>
        <taxon>Eukaryota</taxon>
        <taxon>Fungi</taxon>
        <taxon>Dikarya</taxon>
        <taxon>Ascomycota</taxon>
        <taxon>Pezizomycotina</taxon>
        <taxon>Sordariomycetes</taxon>
        <taxon>Sordariomycetidae</taxon>
        <taxon>Diaporthales</taxon>
        <taxon>Schizoparmaceae</taxon>
        <taxon>Coniella</taxon>
    </lineage>
</organism>
<reference evidence="1 2" key="1">
    <citation type="journal article" date="2018" name="Mycol. Prog.">
        <title>Coniella lustricola, a new species from submerged detritus.</title>
        <authorList>
            <person name="Raudabaugh D.B."/>
            <person name="Iturriaga T."/>
            <person name="Carver A."/>
            <person name="Mondo S."/>
            <person name="Pangilinan J."/>
            <person name="Lipzen A."/>
            <person name="He G."/>
            <person name="Amirebrahimi M."/>
            <person name="Grigoriev I.V."/>
            <person name="Miller A.N."/>
        </authorList>
    </citation>
    <scope>NUCLEOTIDE SEQUENCE [LARGE SCALE GENOMIC DNA]</scope>
    <source>
        <strain evidence="1 2">B22-T-1</strain>
    </source>
</reference>
<protein>
    <submittedName>
        <fullName evidence="1">Uncharacterized protein</fullName>
    </submittedName>
</protein>
<keyword evidence="2" id="KW-1185">Reference proteome</keyword>
<dbReference type="EMBL" id="KZ678487">
    <property type="protein sequence ID" value="PSR82123.1"/>
    <property type="molecule type" value="Genomic_DNA"/>
</dbReference>
<proteinExistence type="predicted"/>
<sequence length="83" mass="9564">MEISLRYLSNIFPDSRGVATPWRTYLIALLSNNAHRGHVDPDLWFTPVAENPTVEHLITFRASTFATTAVKVEEWWVSLYLVM</sequence>
<gene>
    <name evidence="1" type="ORF">BD289DRAFT_484080</name>
</gene>
<name>A0A2T3A390_9PEZI</name>
<accession>A0A2T3A390</accession>